<reference evidence="1" key="1">
    <citation type="submission" date="2020-08" db="EMBL/GenBank/DDBJ databases">
        <title>Bridging the membrane lipid divide: bacteria of the FCB group superphylum have the potential to synthesize archaeal ether lipids.</title>
        <authorList>
            <person name="Villanueva L."/>
            <person name="von Meijenfeldt F.A.B."/>
            <person name="Westbye A.B."/>
            <person name="Yadav S."/>
            <person name="Hopmans E.C."/>
            <person name="Dutilh B.E."/>
            <person name="Sinninghe Damste J.S."/>
        </authorList>
    </citation>
    <scope>NUCLEOTIDE SEQUENCE</scope>
    <source>
        <strain evidence="1">NIOZ-UU157</strain>
    </source>
</reference>
<organism evidence="1">
    <name type="scientific">Virus NIOZ-UU157</name>
    <dbReference type="NCBI Taxonomy" id="2763269"/>
    <lineage>
        <taxon>Viruses</taxon>
    </lineage>
</organism>
<protein>
    <submittedName>
        <fullName evidence="1">Uncharacterized protein</fullName>
    </submittedName>
</protein>
<evidence type="ECO:0000313" key="1">
    <source>
        <dbReference type="EMBL" id="QPI16397.1"/>
    </source>
</evidence>
<proteinExistence type="predicted"/>
<name>A0A7S9SU54_9VIRU</name>
<accession>A0A7S9SU54</accession>
<sequence>MGNLVQWRDARPTTEREILSTVSERYGEAESFLIPNNFKAIPNDDGYIPNVMLLFKTVIDGKEKEDSITCSAKLSKLLRNGDVAKNQLAGFPVCEAVSKDGEIFPQVQMPSGAGLISIGKFTQVEEYTVEVITADDLIKI</sequence>
<dbReference type="EMBL" id="MW030560">
    <property type="protein sequence ID" value="QPI16397.1"/>
    <property type="molecule type" value="Genomic_DNA"/>
</dbReference>
<gene>
    <name evidence="1" type="ORF">NIOZUU157_00288</name>
</gene>